<reference evidence="2 3" key="1">
    <citation type="journal article" date="2021" name="Elife">
        <title>Chloroplast acquisition without the gene transfer in kleptoplastic sea slugs, Plakobranchus ocellatus.</title>
        <authorList>
            <person name="Maeda T."/>
            <person name="Takahashi S."/>
            <person name="Yoshida T."/>
            <person name="Shimamura S."/>
            <person name="Takaki Y."/>
            <person name="Nagai Y."/>
            <person name="Toyoda A."/>
            <person name="Suzuki Y."/>
            <person name="Arimoto A."/>
            <person name="Ishii H."/>
            <person name="Satoh N."/>
            <person name="Nishiyama T."/>
            <person name="Hasebe M."/>
            <person name="Maruyama T."/>
            <person name="Minagawa J."/>
            <person name="Obokata J."/>
            <person name="Shigenobu S."/>
        </authorList>
    </citation>
    <scope>NUCLEOTIDE SEQUENCE [LARGE SCALE GENOMIC DNA]</scope>
</reference>
<sequence length="79" mass="8281">MNVFIKHEGFVVTEPVAAPLNGQGPSSGQGAGGTGSDPRQKDPYRSEDESSSTSSSLSYARRATANYDDVTKSSPMLAE</sequence>
<feature type="compositionally biased region" description="Gly residues" evidence="1">
    <location>
        <begin position="25"/>
        <end position="35"/>
    </location>
</feature>
<gene>
    <name evidence="2" type="ORF">PoB_002158000</name>
</gene>
<evidence type="ECO:0000256" key="1">
    <source>
        <dbReference type="SAM" id="MobiDB-lite"/>
    </source>
</evidence>
<evidence type="ECO:0000313" key="3">
    <source>
        <dbReference type="Proteomes" id="UP000735302"/>
    </source>
</evidence>
<dbReference type="EMBL" id="BLXT01002484">
    <property type="protein sequence ID" value="GFN95074.1"/>
    <property type="molecule type" value="Genomic_DNA"/>
</dbReference>
<evidence type="ECO:0000313" key="2">
    <source>
        <dbReference type="EMBL" id="GFN95074.1"/>
    </source>
</evidence>
<protein>
    <submittedName>
        <fullName evidence="2">Uncharacterized protein</fullName>
    </submittedName>
</protein>
<feature type="region of interest" description="Disordered" evidence="1">
    <location>
        <begin position="15"/>
        <end position="79"/>
    </location>
</feature>
<proteinExistence type="predicted"/>
<comment type="caution">
    <text evidence="2">The sequence shown here is derived from an EMBL/GenBank/DDBJ whole genome shotgun (WGS) entry which is preliminary data.</text>
</comment>
<feature type="compositionally biased region" description="Basic and acidic residues" evidence="1">
    <location>
        <begin position="38"/>
        <end position="48"/>
    </location>
</feature>
<keyword evidence="3" id="KW-1185">Reference proteome</keyword>
<dbReference type="Proteomes" id="UP000735302">
    <property type="component" value="Unassembled WGS sequence"/>
</dbReference>
<organism evidence="2 3">
    <name type="scientific">Plakobranchus ocellatus</name>
    <dbReference type="NCBI Taxonomy" id="259542"/>
    <lineage>
        <taxon>Eukaryota</taxon>
        <taxon>Metazoa</taxon>
        <taxon>Spiralia</taxon>
        <taxon>Lophotrochozoa</taxon>
        <taxon>Mollusca</taxon>
        <taxon>Gastropoda</taxon>
        <taxon>Heterobranchia</taxon>
        <taxon>Euthyneura</taxon>
        <taxon>Panpulmonata</taxon>
        <taxon>Sacoglossa</taxon>
        <taxon>Placobranchoidea</taxon>
        <taxon>Plakobranchidae</taxon>
        <taxon>Plakobranchus</taxon>
    </lineage>
</organism>
<accession>A0AAV3ZHH5</accession>
<dbReference type="AlphaFoldDB" id="A0AAV3ZHH5"/>
<name>A0AAV3ZHH5_9GAST</name>